<comment type="caution">
    <text evidence="2">The sequence shown here is derived from an EMBL/GenBank/DDBJ whole genome shotgun (WGS) entry which is preliminary data.</text>
</comment>
<evidence type="ECO:0000313" key="3">
    <source>
        <dbReference type="Proteomes" id="UP000245708"/>
    </source>
</evidence>
<proteinExistence type="predicted"/>
<gene>
    <name evidence="2" type="ORF">C7455_102163</name>
</gene>
<dbReference type="InterPro" id="IPR011033">
    <property type="entry name" value="PRC_barrel-like_sf"/>
</dbReference>
<dbReference type="OrthoDB" id="7876889at2"/>
<evidence type="ECO:0000313" key="2">
    <source>
        <dbReference type="EMBL" id="PWK61474.1"/>
    </source>
</evidence>
<accession>A0A316GPN9</accession>
<dbReference type="EMBL" id="QGGW01000002">
    <property type="protein sequence ID" value="PWK61474.1"/>
    <property type="molecule type" value="Genomic_DNA"/>
</dbReference>
<dbReference type="SUPFAM" id="SSF50346">
    <property type="entry name" value="PRC-barrel domain"/>
    <property type="match status" value="1"/>
</dbReference>
<dbReference type="Pfam" id="PF05239">
    <property type="entry name" value="PRC"/>
    <property type="match status" value="1"/>
</dbReference>
<dbReference type="RefSeq" id="WP_109666431.1">
    <property type="nucleotide sequence ID" value="NZ_QGGW01000002.1"/>
</dbReference>
<reference evidence="2 3" key="1">
    <citation type="submission" date="2018-05" db="EMBL/GenBank/DDBJ databases">
        <title>Genomic Encyclopedia of Type Strains, Phase IV (KMG-IV): sequencing the most valuable type-strain genomes for metagenomic binning, comparative biology and taxonomic classification.</title>
        <authorList>
            <person name="Goeker M."/>
        </authorList>
    </citation>
    <scope>NUCLEOTIDE SEQUENCE [LARGE SCALE GENOMIC DNA]</scope>
    <source>
        <strain evidence="2 3">DSM 16097</strain>
    </source>
</reference>
<evidence type="ECO:0000259" key="1">
    <source>
        <dbReference type="Pfam" id="PF05239"/>
    </source>
</evidence>
<keyword evidence="3" id="KW-1185">Reference proteome</keyword>
<dbReference type="Gene3D" id="2.30.30.240">
    <property type="entry name" value="PRC-barrel domain"/>
    <property type="match status" value="1"/>
</dbReference>
<dbReference type="PANTHER" id="PTHR36505:SF1">
    <property type="entry name" value="BLR1072 PROTEIN"/>
    <property type="match status" value="1"/>
</dbReference>
<name>A0A316GPN9_9RHOB</name>
<sequence>MTNHATTAHGMATGGAYGFARDGYAKAHVHDLTTADVESAHVYGRDDETIGSISALKVGTDGKITDAVIDVGGFLGMGAHSVSIPFGQLTVLRETAGSDLRVHLDTTKEKLKAMPHYNA</sequence>
<dbReference type="PANTHER" id="PTHR36505">
    <property type="entry name" value="BLR1072 PROTEIN"/>
    <property type="match status" value="1"/>
</dbReference>
<organism evidence="2 3">
    <name type="scientific">Roseicyclus mahoneyensis</name>
    <dbReference type="NCBI Taxonomy" id="164332"/>
    <lineage>
        <taxon>Bacteria</taxon>
        <taxon>Pseudomonadati</taxon>
        <taxon>Pseudomonadota</taxon>
        <taxon>Alphaproteobacteria</taxon>
        <taxon>Rhodobacterales</taxon>
        <taxon>Roseobacteraceae</taxon>
        <taxon>Roseicyclus</taxon>
    </lineage>
</organism>
<dbReference type="InterPro" id="IPR027275">
    <property type="entry name" value="PRC-brl_dom"/>
</dbReference>
<dbReference type="Proteomes" id="UP000245708">
    <property type="component" value="Unassembled WGS sequence"/>
</dbReference>
<protein>
    <submittedName>
        <fullName evidence="2">PRC-barrel domain protein</fullName>
    </submittedName>
</protein>
<feature type="domain" description="PRC-barrel" evidence="1">
    <location>
        <begin position="36"/>
        <end position="107"/>
    </location>
</feature>
<dbReference type="AlphaFoldDB" id="A0A316GPN9"/>